<dbReference type="PANTHER" id="PTHR15608">
    <property type="entry name" value="SPLICING FACTOR U2AF-ASSOCIATED PROTEIN 2"/>
    <property type="match status" value="1"/>
</dbReference>
<evidence type="ECO:0000256" key="1">
    <source>
        <dbReference type="ARBA" id="ARBA00007747"/>
    </source>
</evidence>
<dbReference type="GO" id="GO:0005684">
    <property type="term" value="C:U2-type spliceosomal complex"/>
    <property type="evidence" value="ECO:0000318"/>
    <property type="project" value="GO_Central"/>
</dbReference>
<evidence type="ECO:0000256" key="5">
    <source>
        <dbReference type="ARBA" id="ARBA00023187"/>
    </source>
</evidence>
<accession>A0A1S4AHM0</accession>
<evidence type="ECO:0000256" key="3">
    <source>
        <dbReference type="ARBA" id="ARBA00022737"/>
    </source>
</evidence>
<evidence type="ECO:0000313" key="8">
    <source>
        <dbReference type="RefSeq" id="XP_016476187.1"/>
    </source>
</evidence>
<sequence length="182" mass="20657">MVYITGLPEDVTVDEIVEVFSKCGIIKEDPVTQNPRVKIYFDKETGKKKGDALVTYLKDPSVDLAIKILDGMPLRLGEKIPMKVARAEFKQKGEKFVPKEVDKNKKKKLHKVEQRMLSWGGRDDIEIPISAIVVLRYMFTPVELREDENLCSEIKEDVREECTKFGPVGLGVRKSPTRGCFG</sequence>
<keyword evidence="4 6" id="KW-0694">RNA-binding</keyword>
<dbReference type="CDD" id="cd12281">
    <property type="entry name" value="RRM1_TatSF1_like"/>
    <property type="match status" value="1"/>
</dbReference>
<dbReference type="GO" id="GO:0005686">
    <property type="term" value="C:U2 snRNP"/>
    <property type="evidence" value="ECO:0000318"/>
    <property type="project" value="GO_Central"/>
</dbReference>
<dbReference type="PROSITE" id="PS50102">
    <property type="entry name" value="RRM"/>
    <property type="match status" value="1"/>
</dbReference>
<reference evidence="8" key="1">
    <citation type="submission" date="2025-08" db="UniProtKB">
        <authorList>
            <consortium name="RefSeq"/>
        </authorList>
    </citation>
    <scope>IDENTIFICATION</scope>
</reference>
<dbReference type="STRING" id="4097.A0A1S4AHM0"/>
<dbReference type="AlphaFoldDB" id="A0A1S4AHM0"/>
<evidence type="ECO:0000259" key="7">
    <source>
        <dbReference type="PROSITE" id="PS50102"/>
    </source>
</evidence>
<comment type="similarity">
    <text evidence="1">Belongs to the HTATSF1 family.</text>
</comment>
<dbReference type="FunFam" id="3.30.70.330:FF:000329">
    <property type="entry name" value="splicing factor U2AF-associated protein 2"/>
    <property type="match status" value="1"/>
</dbReference>
<dbReference type="PaxDb" id="4097-A0A1S4AHM0"/>
<keyword evidence="5" id="KW-0508">mRNA splicing</keyword>
<evidence type="ECO:0000256" key="2">
    <source>
        <dbReference type="ARBA" id="ARBA00022664"/>
    </source>
</evidence>
<dbReference type="SUPFAM" id="SSF54928">
    <property type="entry name" value="RNA-binding domain, RBD"/>
    <property type="match status" value="1"/>
</dbReference>
<protein>
    <submittedName>
        <fullName evidence="8">Splicing factor U2AF-associated protein 2-like</fullName>
    </submittedName>
</protein>
<dbReference type="InterPro" id="IPR035979">
    <property type="entry name" value="RBD_domain_sf"/>
</dbReference>
<dbReference type="SMART" id="SM00360">
    <property type="entry name" value="RRM"/>
    <property type="match status" value="1"/>
</dbReference>
<evidence type="ECO:0000256" key="4">
    <source>
        <dbReference type="ARBA" id="ARBA00022884"/>
    </source>
</evidence>
<dbReference type="InterPro" id="IPR034393">
    <property type="entry name" value="TatSF1-like"/>
</dbReference>
<keyword evidence="3" id="KW-0677">Repeat</keyword>
<dbReference type="Gene3D" id="3.30.70.330">
    <property type="match status" value="2"/>
</dbReference>
<dbReference type="PANTHER" id="PTHR15608:SF0">
    <property type="entry name" value="HIV TAT-SPECIFIC FACTOR 1"/>
    <property type="match status" value="1"/>
</dbReference>
<dbReference type="OrthoDB" id="10258585at2759"/>
<dbReference type="KEGG" id="nta:107797780"/>
<dbReference type="GO" id="GO:0000398">
    <property type="term" value="P:mRNA splicing, via spliceosome"/>
    <property type="evidence" value="ECO:0007669"/>
    <property type="project" value="InterPro"/>
</dbReference>
<organism evidence="8">
    <name type="scientific">Nicotiana tabacum</name>
    <name type="common">Common tobacco</name>
    <dbReference type="NCBI Taxonomy" id="4097"/>
    <lineage>
        <taxon>Eukaryota</taxon>
        <taxon>Viridiplantae</taxon>
        <taxon>Streptophyta</taxon>
        <taxon>Embryophyta</taxon>
        <taxon>Tracheophyta</taxon>
        <taxon>Spermatophyta</taxon>
        <taxon>Magnoliopsida</taxon>
        <taxon>eudicotyledons</taxon>
        <taxon>Gunneridae</taxon>
        <taxon>Pentapetalae</taxon>
        <taxon>asterids</taxon>
        <taxon>lamiids</taxon>
        <taxon>Solanales</taxon>
        <taxon>Solanaceae</taxon>
        <taxon>Nicotianoideae</taxon>
        <taxon>Nicotianeae</taxon>
        <taxon>Nicotiana</taxon>
    </lineage>
</organism>
<evidence type="ECO:0000256" key="6">
    <source>
        <dbReference type="PROSITE-ProRule" id="PRU00176"/>
    </source>
</evidence>
<keyword evidence="2" id="KW-0507">mRNA processing</keyword>
<dbReference type="InterPro" id="IPR012677">
    <property type="entry name" value="Nucleotide-bd_a/b_plait_sf"/>
</dbReference>
<gene>
    <name evidence="8" type="primary">LOC107797780</name>
</gene>
<dbReference type="InterPro" id="IPR000504">
    <property type="entry name" value="RRM_dom"/>
</dbReference>
<dbReference type="InterPro" id="IPR034392">
    <property type="entry name" value="TatSF1-like_RRM1"/>
</dbReference>
<proteinExistence type="inferred from homology"/>
<dbReference type="Pfam" id="PF00076">
    <property type="entry name" value="RRM_1"/>
    <property type="match status" value="1"/>
</dbReference>
<feature type="domain" description="RRM" evidence="7">
    <location>
        <begin position="1"/>
        <end position="87"/>
    </location>
</feature>
<dbReference type="RefSeq" id="XP_016476187.1">
    <property type="nucleotide sequence ID" value="XM_016620701.1"/>
</dbReference>
<dbReference type="SMR" id="A0A1S4AHM0"/>
<name>A0A1S4AHM0_TOBAC</name>
<dbReference type="OMA" id="TETSCNA"/>
<dbReference type="GO" id="GO:0003723">
    <property type="term" value="F:RNA binding"/>
    <property type="evidence" value="ECO:0000318"/>
    <property type="project" value="GO_Central"/>
</dbReference>